<dbReference type="OrthoDB" id="8911088at2"/>
<evidence type="ECO:0000256" key="2">
    <source>
        <dbReference type="SAM" id="SignalP"/>
    </source>
</evidence>
<dbReference type="KEGG" id="rta:Rta_25400"/>
<evidence type="ECO:0008006" key="5">
    <source>
        <dbReference type="Google" id="ProtNLM"/>
    </source>
</evidence>
<dbReference type="InterPro" id="IPR025421">
    <property type="entry name" value="DUF4148"/>
</dbReference>
<dbReference type="STRING" id="365046.Rta_25400"/>
<reference evidence="4" key="1">
    <citation type="submission" date="2006-01" db="EMBL/GenBank/DDBJ databases">
        <title>Genome of the cyst-dividing bacterium Ramlibacter tataouinensis.</title>
        <authorList>
            <person name="Barakat M."/>
            <person name="Ortet P."/>
            <person name="De Luca G."/>
            <person name="Jourlin-Castelli C."/>
            <person name="Ansaldi M."/>
            <person name="Py B."/>
            <person name="Fichant G."/>
            <person name="Coutinho P."/>
            <person name="Voulhoux R."/>
            <person name="Bastien O."/>
            <person name="Roy S."/>
            <person name="Marechal E."/>
            <person name="Henrissat B."/>
            <person name="Quentin Y."/>
            <person name="Noirot P."/>
            <person name="Filloux A."/>
            <person name="Mejean V."/>
            <person name="DuBow M."/>
            <person name="Barras F."/>
            <person name="Heulin T."/>
        </authorList>
    </citation>
    <scope>NUCLEOTIDE SEQUENCE [LARGE SCALE GENOMIC DNA]</scope>
    <source>
        <strain evidence="4">ATCC BAA-407 / DSM 14655 / LMG 21543 / TTB310</strain>
    </source>
</reference>
<evidence type="ECO:0000313" key="3">
    <source>
        <dbReference type="EMBL" id="AEG93636.1"/>
    </source>
</evidence>
<protein>
    <recommendedName>
        <fullName evidence="5">DUF4148 domain-containing protein</fullName>
    </recommendedName>
</protein>
<keyword evidence="4" id="KW-1185">Reference proteome</keyword>
<dbReference type="Pfam" id="PF13663">
    <property type="entry name" value="DUF4148"/>
    <property type="match status" value="1"/>
</dbReference>
<dbReference type="HOGENOM" id="CLU_2047788_0_0_4"/>
<evidence type="ECO:0000313" key="4">
    <source>
        <dbReference type="Proteomes" id="UP000008385"/>
    </source>
</evidence>
<name>F5Y2U0_RAMTT</name>
<feature type="region of interest" description="Disordered" evidence="1">
    <location>
        <begin position="85"/>
        <end position="120"/>
    </location>
</feature>
<dbReference type="Proteomes" id="UP000008385">
    <property type="component" value="Chromosome"/>
</dbReference>
<dbReference type="RefSeq" id="WP_013901868.1">
    <property type="nucleotide sequence ID" value="NC_015677.1"/>
</dbReference>
<gene>
    <name evidence="3" type="ordered locus">Rta_25400</name>
</gene>
<organism evidence="3 4">
    <name type="scientific">Ramlibacter tataouinensis (strain ATCC BAA-407 / DSM 14655 / LMG 21543 / TTB310)</name>
    <dbReference type="NCBI Taxonomy" id="365046"/>
    <lineage>
        <taxon>Bacteria</taxon>
        <taxon>Pseudomonadati</taxon>
        <taxon>Pseudomonadota</taxon>
        <taxon>Betaproteobacteria</taxon>
        <taxon>Burkholderiales</taxon>
        <taxon>Comamonadaceae</taxon>
        <taxon>Ramlibacter</taxon>
    </lineage>
</organism>
<dbReference type="EMBL" id="CP000245">
    <property type="protein sequence ID" value="AEG93636.1"/>
    <property type="molecule type" value="Genomic_DNA"/>
</dbReference>
<evidence type="ECO:0000256" key="1">
    <source>
        <dbReference type="SAM" id="MobiDB-lite"/>
    </source>
</evidence>
<keyword evidence="2" id="KW-0732">Signal</keyword>
<dbReference type="AlphaFoldDB" id="F5Y2U0"/>
<proteinExistence type="predicted"/>
<sequence length="120" mass="12870">MNAKIAASLVLAAAAGGAWAETPTVVTEPFFPSRTRAEVQAELGTYRQAGVNPWSTSYNQLRGFQRSASREEVVADYLRSRDEVAARTGEDSGSAWLAQHRSQPELGGTFAGQPSEAGRQ</sequence>
<accession>F5Y2U0</accession>
<feature type="chain" id="PRO_5003329292" description="DUF4148 domain-containing protein" evidence="2">
    <location>
        <begin position="21"/>
        <end position="120"/>
    </location>
</feature>
<reference evidence="3 4" key="2">
    <citation type="journal article" date="2011" name="PLoS ONE">
        <title>The Cyst-Dividing Bacterium Ramlibacter tataouinensis TTB310 Genome Reveals a Well-Stocked Toolbox for Adaptation to a Desert Environment.</title>
        <authorList>
            <person name="De Luca G."/>
            <person name="Barakat M."/>
            <person name="Ortet P."/>
            <person name="Fochesato S."/>
            <person name="Jourlin-Castelli C."/>
            <person name="Ansaldi M."/>
            <person name="Py B."/>
            <person name="Fichant G."/>
            <person name="Coutinho P.M."/>
            <person name="Voulhoux R."/>
            <person name="Bastien O."/>
            <person name="Marechal E."/>
            <person name="Henrissat B."/>
            <person name="Quentin Y."/>
            <person name="Noirot P."/>
            <person name="Filloux A."/>
            <person name="Mejean V."/>
            <person name="Dubow M.S."/>
            <person name="Barras F."/>
            <person name="Barbe V."/>
            <person name="Weissenbach J."/>
            <person name="Mihalcescu I."/>
            <person name="Vermeglio A."/>
            <person name="Achouak W."/>
            <person name="Heulin T."/>
        </authorList>
    </citation>
    <scope>NUCLEOTIDE SEQUENCE [LARGE SCALE GENOMIC DNA]</scope>
    <source>
        <strain evidence="4">ATCC BAA-407 / DSM 14655 / LMG 21543 / TTB310</strain>
    </source>
</reference>
<feature type="signal peptide" evidence="2">
    <location>
        <begin position="1"/>
        <end position="20"/>
    </location>
</feature>